<dbReference type="EC" id="2.4.1.257" evidence="12"/>
<reference evidence="15" key="2">
    <citation type="submission" date="2016-05" db="EMBL/GenBank/DDBJ databases">
        <title>Comparative analysis highlights variable genome content of wheat rusts and divergence of the mating loci.</title>
        <authorList>
            <person name="Cuomo C.A."/>
            <person name="Bakkeren G."/>
            <person name="Szabo L."/>
            <person name="Khalil H."/>
            <person name="Joly D."/>
            <person name="Goldberg J."/>
            <person name="Young S."/>
            <person name="Zeng Q."/>
            <person name="Fellers J."/>
        </authorList>
    </citation>
    <scope>NUCLEOTIDE SEQUENCE [LARGE SCALE GENOMIC DNA]</scope>
    <source>
        <strain evidence="15">1-1 BBBD Race 1</strain>
    </source>
</reference>
<dbReference type="EMBL" id="ADAS02000011">
    <property type="protein sequence ID" value="OAV97774.1"/>
    <property type="molecule type" value="Genomic_DNA"/>
</dbReference>
<evidence type="ECO:0000256" key="1">
    <source>
        <dbReference type="ARBA" id="ARBA00003142"/>
    </source>
</evidence>
<protein>
    <recommendedName>
        <fullName evidence="12">Alpha-1,3/1,6-mannosyltransferase ALG2</fullName>
        <ecNumber evidence="12">2.4.1.132</ecNumber>
        <ecNumber evidence="12">2.4.1.257</ecNumber>
    </recommendedName>
    <alternativeName>
        <fullName evidence="12">GDP-Man:Man(1)GlcNAc(2)-PP-Dol alpha-1,3-mannosyltransferase</fullName>
    </alternativeName>
</protein>
<evidence type="ECO:0000256" key="10">
    <source>
        <dbReference type="ARBA" id="ARBA00045103"/>
    </source>
</evidence>
<dbReference type="Pfam" id="PF00534">
    <property type="entry name" value="Glycos_transf_1"/>
    <property type="match status" value="1"/>
</dbReference>
<evidence type="ECO:0000256" key="2">
    <source>
        <dbReference type="ARBA" id="ARBA00004586"/>
    </source>
</evidence>
<keyword evidence="4 12" id="KW-0328">Glycosyltransferase</keyword>
<dbReference type="InterPro" id="IPR027054">
    <property type="entry name" value="ALG2"/>
</dbReference>
<sequence length="481" mass="54028">MTTPKPLRIAFIHPDLGIGGAERLVVDAAIALSRLGHAVTIYTSSHQPERAFAETTDGTIPVKLLGNRLFPRSFKNRFITVCAILRQLHLSINLIISRLFSDTDAADIYFVDQLSASIPLLRYGTRTRLLFYCHFPDLLLSPSTSSPPKTTQAWLLSKLKLIYRIPLDWLEESTTANADTILVNSQFTAEVFGRTMTSITKQPKVVYPGVDVNIYDCPKADQIDQQKTSVIHSDRPTILSINRFEQKKDINLLLQAYIQLRKSDNTASNPTLAPRLVLAGGYDERLMDNRQTLKALQESVPNDLVQLTLSTEEIVERAERVPDVLFLLNVSQEHKLALLHARSTKLLGYTASNEHLGIGPLEAMACRLPVLAVDSGGPRETVSHQRTGFLVPPDPETWAHSIRNILDMDDHQRRLIGDAGRERVQELFSTDVMGKHFEHAIRDTLSPAHQTDLWLEPGFLRLLAILVIPFLTIWIGTWTLM</sequence>
<reference evidence="16 17" key="3">
    <citation type="journal article" date="2017" name="G3 (Bethesda)">
        <title>Comparative analysis highlights variable genome content of wheat rusts and divergence of the mating loci.</title>
        <authorList>
            <person name="Cuomo C.A."/>
            <person name="Bakkeren G."/>
            <person name="Khalil H.B."/>
            <person name="Panwar V."/>
            <person name="Joly D."/>
            <person name="Linning R."/>
            <person name="Sakthikumar S."/>
            <person name="Song X."/>
            <person name="Adiconis X."/>
            <person name="Fan L."/>
            <person name="Goldberg J.M."/>
            <person name="Levin J.Z."/>
            <person name="Young S."/>
            <person name="Zeng Q."/>
            <person name="Anikster Y."/>
            <person name="Bruce M."/>
            <person name="Wang M."/>
            <person name="Yin C."/>
            <person name="McCallum B."/>
            <person name="Szabo L.J."/>
            <person name="Hulbert S."/>
            <person name="Chen X."/>
            <person name="Fellers J.P."/>
        </authorList>
    </citation>
    <scope>NUCLEOTIDE SEQUENCE</scope>
    <source>
        <strain evidence="16">isolate 1-1 / race 1 (BBBD)</strain>
        <strain evidence="17">Isolate 1-1 / race 1 (BBBD)</strain>
    </source>
</reference>
<dbReference type="SUPFAM" id="SSF53756">
    <property type="entry name" value="UDP-Glycosyltransferase/glycogen phosphorylase"/>
    <property type="match status" value="1"/>
</dbReference>
<evidence type="ECO:0000256" key="8">
    <source>
        <dbReference type="ARBA" id="ARBA00022989"/>
    </source>
</evidence>
<accession>A0A0C4EK04</accession>
<evidence type="ECO:0000256" key="6">
    <source>
        <dbReference type="ARBA" id="ARBA00022692"/>
    </source>
</evidence>
<dbReference type="EC" id="2.4.1.132" evidence="12"/>
<dbReference type="Gene3D" id="3.40.50.2000">
    <property type="entry name" value="Glycogen Phosphorylase B"/>
    <property type="match status" value="2"/>
</dbReference>
<dbReference type="Proteomes" id="UP000005240">
    <property type="component" value="Unassembled WGS sequence"/>
</dbReference>
<dbReference type="AlphaFoldDB" id="A0A0C4EK04"/>
<keyword evidence="5 12" id="KW-0808">Transferase</keyword>
<keyword evidence="8 12" id="KW-1133">Transmembrane helix</keyword>
<keyword evidence="9 12" id="KW-0472">Membrane</keyword>
<comment type="function">
    <text evidence="1 12">Mannosylates Man(2)GlcNAc(2)-dolichol diphosphate and Man(1)GlcNAc(2)-dolichol diphosphate to form Man(3)GlcNAc(2)-dolichol diphosphate.</text>
</comment>
<evidence type="ECO:0000256" key="11">
    <source>
        <dbReference type="ARBA" id="ARBA00045104"/>
    </source>
</evidence>
<feature type="domain" description="Glycosyl transferase family 1" evidence="13">
    <location>
        <begin position="224"/>
        <end position="416"/>
    </location>
</feature>
<keyword evidence="6 12" id="KW-0812">Transmembrane</keyword>
<dbReference type="InterPro" id="IPR001296">
    <property type="entry name" value="Glyco_trans_1"/>
</dbReference>
<feature type="transmembrane region" description="Helical" evidence="12">
    <location>
        <begin position="459"/>
        <end position="480"/>
    </location>
</feature>
<feature type="domain" description="Glycosyltransferase subfamily 4-like N-terminal" evidence="14">
    <location>
        <begin position="18"/>
        <end position="212"/>
    </location>
</feature>
<dbReference type="GO" id="GO:0102704">
    <property type="term" value="F:GDP-Man:Man(2)GlcNAc(2)-PP-Dol alpha-1,6-mannosyltransferase activity"/>
    <property type="evidence" value="ECO:0007669"/>
    <property type="project" value="UniProtKB-UniRule"/>
</dbReference>
<dbReference type="EnsemblFungi" id="PTTG_01077-t43_1">
    <property type="protein sequence ID" value="PTTG_01077-t43_1-p1"/>
    <property type="gene ID" value="PTTG_01077"/>
</dbReference>
<dbReference type="OMA" id="AMYMKCP"/>
<name>A0A0C4EK04_PUCT1</name>
<dbReference type="GO" id="GO:0004378">
    <property type="term" value="F:GDP-Man:Man(1)GlcNAc(2)-PP-Dol alpha-1,3-mannosyltransferase activity"/>
    <property type="evidence" value="ECO:0007669"/>
    <property type="project" value="UniProtKB-UniRule"/>
</dbReference>
<evidence type="ECO:0000256" key="12">
    <source>
        <dbReference type="RuleBase" id="RU367136"/>
    </source>
</evidence>
<evidence type="ECO:0000313" key="17">
    <source>
        <dbReference type="Proteomes" id="UP000005240"/>
    </source>
</evidence>
<reference evidence="15" key="1">
    <citation type="submission" date="2009-11" db="EMBL/GenBank/DDBJ databases">
        <authorList>
            <consortium name="The Broad Institute Genome Sequencing Platform"/>
            <person name="Ward D."/>
            <person name="Feldgarden M."/>
            <person name="Earl A."/>
            <person name="Young S.K."/>
            <person name="Zeng Q."/>
            <person name="Koehrsen M."/>
            <person name="Alvarado L."/>
            <person name="Berlin A."/>
            <person name="Bochicchio J."/>
            <person name="Borenstein D."/>
            <person name="Chapman S.B."/>
            <person name="Chen Z."/>
            <person name="Engels R."/>
            <person name="Freedman E."/>
            <person name="Gellesch M."/>
            <person name="Goldberg J."/>
            <person name="Griggs A."/>
            <person name="Gujja S."/>
            <person name="Heilman E."/>
            <person name="Heiman D."/>
            <person name="Hepburn T."/>
            <person name="Howarth C."/>
            <person name="Jen D."/>
            <person name="Larson L."/>
            <person name="Lewis B."/>
            <person name="Mehta T."/>
            <person name="Park D."/>
            <person name="Pearson M."/>
            <person name="Roberts A."/>
            <person name="Saif S."/>
            <person name="Shea T."/>
            <person name="Shenoy N."/>
            <person name="Sisk P."/>
            <person name="Stolte C."/>
            <person name="Sykes S."/>
            <person name="Thomson T."/>
            <person name="Walk T."/>
            <person name="White J."/>
            <person name="Yandava C."/>
            <person name="Izard J."/>
            <person name="Baranova O.V."/>
            <person name="Blanton J.M."/>
            <person name="Tanner A.C."/>
            <person name="Dewhirst F.E."/>
            <person name="Haas B."/>
            <person name="Nusbaum C."/>
            <person name="Birren B."/>
        </authorList>
    </citation>
    <scope>NUCLEOTIDE SEQUENCE [LARGE SCALE GENOMIC DNA]</scope>
    <source>
        <strain evidence="15">1-1 BBBD Race 1</strain>
    </source>
</reference>
<keyword evidence="7 12" id="KW-0256">Endoplasmic reticulum</keyword>
<reference evidence="16" key="4">
    <citation type="submission" date="2025-05" db="UniProtKB">
        <authorList>
            <consortium name="EnsemblFungi"/>
        </authorList>
    </citation>
    <scope>IDENTIFICATION</scope>
    <source>
        <strain evidence="16">isolate 1-1 / race 1 (BBBD)</strain>
    </source>
</reference>
<keyword evidence="17" id="KW-1185">Reference proteome</keyword>
<evidence type="ECO:0000259" key="14">
    <source>
        <dbReference type="Pfam" id="PF13439"/>
    </source>
</evidence>
<evidence type="ECO:0000256" key="7">
    <source>
        <dbReference type="ARBA" id="ARBA00022824"/>
    </source>
</evidence>
<comment type="catalytic activity">
    <reaction evidence="10 12">
        <text>a beta-D-Man-(1-&gt;4)-beta-D-GlcNAc-(1-&gt;4)-alpha-D-GlcNAc-diphospho-di-trans,poly-cis-dolichol + GDP-alpha-D-mannose = an alpha-D-Man-(1-&gt;3)-beta-D-Man-(1-&gt;4)-beta-D-GlcNAc-(1-&gt;4)-alpha-D-GlcNAc-diphospho-di-trans,poly-cis-dolichol + GDP + H(+)</text>
        <dbReference type="Rhea" id="RHEA:29515"/>
        <dbReference type="Rhea" id="RHEA-COMP:19511"/>
        <dbReference type="Rhea" id="RHEA-COMP:19513"/>
        <dbReference type="ChEBI" id="CHEBI:15378"/>
        <dbReference type="ChEBI" id="CHEBI:57527"/>
        <dbReference type="ChEBI" id="CHEBI:58189"/>
        <dbReference type="ChEBI" id="CHEBI:58472"/>
        <dbReference type="ChEBI" id="CHEBI:132510"/>
        <dbReference type="EC" id="2.4.1.132"/>
    </reaction>
    <physiologicalReaction direction="left-to-right" evidence="10 12">
        <dbReference type="Rhea" id="RHEA:29516"/>
    </physiologicalReaction>
</comment>
<evidence type="ECO:0000256" key="4">
    <source>
        <dbReference type="ARBA" id="ARBA00022676"/>
    </source>
</evidence>
<comment type="subcellular location">
    <subcellularLocation>
        <location evidence="2 12">Endoplasmic reticulum membrane</location>
    </subcellularLocation>
</comment>
<comment type="similarity">
    <text evidence="12">Belongs to the glycosyltransferase group 1 family.</text>
</comment>
<dbReference type="PANTHER" id="PTHR45918">
    <property type="entry name" value="ALPHA-1,3/1,6-MANNOSYLTRANSFERASE ALG2"/>
    <property type="match status" value="1"/>
</dbReference>
<evidence type="ECO:0000256" key="5">
    <source>
        <dbReference type="ARBA" id="ARBA00022679"/>
    </source>
</evidence>
<proteinExistence type="inferred from homology"/>
<dbReference type="Pfam" id="PF13439">
    <property type="entry name" value="Glyco_transf_4"/>
    <property type="match status" value="1"/>
</dbReference>
<dbReference type="GO" id="GO:0005789">
    <property type="term" value="C:endoplasmic reticulum membrane"/>
    <property type="evidence" value="ECO:0007669"/>
    <property type="project" value="UniProtKB-SubCell"/>
</dbReference>
<comment type="pathway">
    <text evidence="3 12">Protein modification; protein glycosylation.</text>
</comment>
<dbReference type="InterPro" id="IPR028098">
    <property type="entry name" value="Glyco_trans_4-like_N"/>
</dbReference>
<comment type="catalytic activity">
    <reaction evidence="11 12">
        <text>an alpha-D-Man-(1-&gt;3)-beta-D-Man-(1-&gt;4)-beta-D-GlcNAc-(1-&gt;4)-alpha-D-GlcNAc-diphospho-di-trans,poly-cis-dolichol + GDP-alpha-D-mannose = an alpha-D-Man-(1-&gt;3)-[alpha-D-Man-(1-&gt;6)]-beta-D-Man-(1-&gt;4)-beta-D-GlcNAc-(1-&gt;4)-alpha-D-GlcNAc-diphospho-di-trans,poly-cis-dolichol + GDP + H(+)</text>
        <dbReference type="Rhea" id="RHEA:29519"/>
        <dbReference type="Rhea" id="RHEA-COMP:19513"/>
        <dbReference type="Rhea" id="RHEA-COMP:19515"/>
        <dbReference type="ChEBI" id="CHEBI:15378"/>
        <dbReference type="ChEBI" id="CHEBI:57527"/>
        <dbReference type="ChEBI" id="CHEBI:58189"/>
        <dbReference type="ChEBI" id="CHEBI:132510"/>
        <dbReference type="ChEBI" id="CHEBI:132511"/>
        <dbReference type="EC" id="2.4.1.257"/>
    </reaction>
    <physiologicalReaction direction="left-to-right" evidence="11 12">
        <dbReference type="Rhea" id="RHEA:29520"/>
    </physiologicalReaction>
</comment>
<evidence type="ECO:0000259" key="13">
    <source>
        <dbReference type="Pfam" id="PF00534"/>
    </source>
</evidence>
<evidence type="ECO:0000313" key="15">
    <source>
        <dbReference type="EMBL" id="OAV97774.1"/>
    </source>
</evidence>
<dbReference type="OrthoDB" id="2501961at2759"/>
<dbReference type="UniPathway" id="UPA00378"/>
<dbReference type="PANTHER" id="PTHR45918:SF1">
    <property type="entry name" value="ALPHA-1,3_1,6-MANNOSYLTRANSFERASE ALG2"/>
    <property type="match status" value="1"/>
</dbReference>
<evidence type="ECO:0000256" key="3">
    <source>
        <dbReference type="ARBA" id="ARBA00004922"/>
    </source>
</evidence>
<dbReference type="STRING" id="630390.A0A0C4EK04"/>
<gene>
    <name evidence="15" type="ORF">PTTG_01077</name>
</gene>
<evidence type="ECO:0000256" key="9">
    <source>
        <dbReference type="ARBA" id="ARBA00023136"/>
    </source>
</evidence>
<dbReference type="VEuPathDB" id="FungiDB:PTTG_01077"/>
<organism evidence="15">
    <name type="scientific">Puccinia triticina (isolate 1-1 / race 1 (BBBD))</name>
    <name type="common">Brown leaf rust fungus</name>
    <dbReference type="NCBI Taxonomy" id="630390"/>
    <lineage>
        <taxon>Eukaryota</taxon>
        <taxon>Fungi</taxon>
        <taxon>Dikarya</taxon>
        <taxon>Basidiomycota</taxon>
        <taxon>Pucciniomycotina</taxon>
        <taxon>Pucciniomycetes</taxon>
        <taxon>Pucciniales</taxon>
        <taxon>Pucciniaceae</taxon>
        <taxon>Puccinia</taxon>
    </lineage>
</organism>
<evidence type="ECO:0000313" key="16">
    <source>
        <dbReference type="EnsemblFungi" id="PTTG_01077-t43_1-p1"/>
    </source>
</evidence>